<organism evidence="1 2">
    <name type="scientific">Corynebacterium glaucum</name>
    <dbReference type="NCBI Taxonomy" id="187491"/>
    <lineage>
        <taxon>Bacteria</taxon>
        <taxon>Bacillati</taxon>
        <taxon>Actinomycetota</taxon>
        <taxon>Actinomycetes</taxon>
        <taxon>Mycobacteriales</taxon>
        <taxon>Corynebacteriaceae</taxon>
        <taxon>Corynebacterium</taxon>
    </lineage>
</organism>
<dbReference type="EMBL" id="CP019688">
    <property type="protein sequence ID" value="AQQ14359.1"/>
    <property type="molecule type" value="Genomic_DNA"/>
</dbReference>
<dbReference type="KEGG" id="cgv:CGLAU_01860"/>
<reference evidence="1 2" key="1">
    <citation type="submission" date="2016-12" db="EMBL/GenBank/DDBJ databases">
        <authorList>
            <person name="Song W.-J."/>
            <person name="Kurnit D.M."/>
        </authorList>
    </citation>
    <scope>NUCLEOTIDE SEQUENCE [LARGE SCALE GENOMIC DNA]</scope>
    <source>
        <strain evidence="1 2">DSM 30827</strain>
    </source>
</reference>
<dbReference type="Proteomes" id="UP000217209">
    <property type="component" value="Chromosome"/>
</dbReference>
<sequence>MAQTSVTREQGEAAREAAVAVPGVAGLHGGRVGEVALLLPGERIEGLRPAHRGEVTGLEIHIVFDLTPRREILAVADEVRDAVVSATALPFVDVVVADARAADD</sequence>
<dbReference type="OrthoDB" id="5195799at2"/>
<evidence type="ECO:0008006" key="3">
    <source>
        <dbReference type="Google" id="ProtNLM"/>
    </source>
</evidence>
<dbReference type="RefSeq" id="WP_095659215.1">
    <property type="nucleotide sequence ID" value="NZ_CALTZW010000022.1"/>
</dbReference>
<accession>A0A1Q2HU40</accession>
<evidence type="ECO:0000313" key="1">
    <source>
        <dbReference type="EMBL" id="AQQ14359.1"/>
    </source>
</evidence>
<evidence type="ECO:0000313" key="2">
    <source>
        <dbReference type="Proteomes" id="UP000217209"/>
    </source>
</evidence>
<dbReference type="AlphaFoldDB" id="A0A1Q2HU40"/>
<gene>
    <name evidence="1" type="ORF">CGLAU_01860</name>
</gene>
<proteinExistence type="predicted"/>
<protein>
    <recommendedName>
        <fullName evidence="3">Asp23/Gls24 family envelope stress response protein</fullName>
    </recommendedName>
</protein>
<name>A0A1Q2HU40_9CORY</name>
<keyword evidence="2" id="KW-1185">Reference proteome</keyword>